<evidence type="ECO:0000313" key="10">
    <source>
        <dbReference type="Proteomes" id="UP000007718"/>
    </source>
</evidence>
<dbReference type="OrthoDB" id="7933886at2"/>
<gene>
    <name evidence="9" type="ordered locus">Deipr_2241</name>
</gene>
<name>F0RPR1_DEIPM</name>
<keyword evidence="9" id="KW-0614">Plasmid</keyword>
<dbReference type="InterPro" id="IPR009056">
    <property type="entry name" value="Cyt_c-like_dom"/>
</dbReference>
<feature type="domain" description="Cytochrome c" evidence="8">
    <location>
        <begin position="128"/>
        <end position="210"/>
    </location>
</feature>
<evidence type="ECO:0000256" key="2">
    <source>
        <dbReference type="ARBA" id="ARBA00022617"/>
    </source>
</evidence>
<reference evidence="9 10" key="1">
    <citation type="submission" date="2011-02" db="EMBL/GenBank/DDBJ databases">
        <title>The complete sequence of plasmid1 of Deinococcus proteolyticus DSM 20540.</title>
        <authorList>
            <consortium name="US DOE Joint Genome Institute (JGI-PGF)"/>
            <person name="Lucas S."/>
            <person name="Copeland A."/>
            <person name="Lapidus A."/>
            <person name="Bruce D."/>
            <person name="Goodwin L."/>
            <person name="Pitluck S."/>
            <person name="Kyrpides N."/>
            <person name="Mavromatis K."/>
            <person name="Pagani I."/>
            <person name="Ivanova N."/>
            <person name="Ovchinnikova G."/>
            <person name="Zeytun A."/>
            <person name="Detter J.C."/>
            <person name="Han C."/>
            <person name="Land M."/>
            <person name="Hauser L."/>
            <person name="Markowitz V."/>
            <person name="Cheng J.-F."/>
            <person name="Hugenholtz P."/>
            <person name="Woyke T."/>
            <person name="Wu D."/>
            <person name="Pukall R."/>
            <person name="Steenblock K."/>
            <person name="Brambilla E."/>
            <person name="Klenk H.-P."/>
            <person name="Eisen J.A."/>
        </authorList>
    </citation>
    <scope>NUCLEOTIDE SEQUENCE [LARGE SCALE GENOMIC DNA]</scope>
    <source>
        <strain evidence="10">ATCC 35074 / DSM 20540 / JCM 6276 / NBRC 101906 / NCIMB 13154 / VKM Ac-1939 / CCM 2703 / MRP</strain>
        <plasmid evidence="10">Plasmid pDEIPR01</plasmid>
    </source>
</reference>
<keyword evidence="4" id="KW-0249">Electron transport</keyword>
<dbReference type="GO" id="GO:0005506">
    <property type="term" value="F:iron ion binding"/>
    <property type="evidence" value="ECO:0007669"/>
    <property type="project" value="InterPro"/>
</dbReference>
<keyword evidence="5 6" id="KW-0408">Iron</keyword>
<evidence type="ECO:0000256" key="4">
    <source>
        <dbReference type="ARBA" id="ARBA00022982"/>
    </source>
</evidence>
<dbReference type="GO" id="GO:0009055">
    <property type="term" value="F:electron transfer activity"/>
    <property type="evidence" value="ECO:0007669"/>
    <property type="project" value="InterPro"/>
</dbReference>
<dbReference type="EMBL" id="CP002537">
    <property type="protein sequence ID" value="ADY27367.1"/>
    <property type="molecule type" value="Genomic_DNA"/>
</dbReference>
<keyword evidence="2 6" id="KW-0349">Heme</keyword>
<accession>F0RPR1</accession>
<evidence type="ECO:0000256" key="7">
    <source>
        <dbReference type="SAM" id="MobiDB-lite"/>
    </source>
</evidence>
<dbReference type="KEGG" id="dpt:Deipr_2241"/>
<dbReference type="InterPro" id="IPR051459">
    <property type="entry name" value="Cytochrome_c-type_DH"/>
</dbReference>
<dbReference type="Proteomes" id="UP000007718">
    <property type="component" value="Plasmid pDEIPR01"/>
</dbReference>
<feature type="compositionally biased region" description="Low complexity" evidence="7">
    <location>
        <begin position="56"/>
        <end position="86"/>
    </location>
</feature>
<proteinExistence type="predicted"/>
<dbReference type="SUPFAM" id="SSF46626">
    <property type="entry name" value="Cytochrome c"/>
    <property type="match status" value="1"/>
</dbReference>
<keyword evidence="3 6" id="KW-0479">Metal-binding</keyword>
<organism evidence="9 10">
    <name type="scientific">Deinococcus proteolyticus (strain ATCC 35074 / DSM 20540 / JCM 6276 / NBRC 101906 / NCIMB 13154 / VKM Ac-1939 / CCM 2703 / MRP)</name>
    <dbReference type="NCBI Taxonomy" id="693977"/>
    <lineage>
        <taxon>Bacteria</taxon>
        <taxon>Thermotogati</taxon>
        <taxon>Deinococcota</taxon>
        <taxon>Deinococci</taxon>
        <taxon>Deinococcales</taxon>
        <taxon>Deinococcaceae</taxon>
        <taxon>Deinococcus</taxon>
    </lineage>
</organism>
<dbReference type="GO" id="GO:0020037">
    <property type="term" value="F:heme binding"/>
    <property type="evidence" value="ECO:0007669"/>
    <property type="project" value="InterPro"/>
</dbReference>
<sequence>MDQAKSAAWKAVAALAALFLIGTALLLGFARTTPAQENTRAAQAAGVQKGEGAGQSAGSKGTGSQSTGSGSETASGGAASGAAGEGDSTQPPTSQGQVQAEGEDGALAGGTSVTDEEKNAAPTVHPAFDVETGAELYAAACQSCHMPGGTGADGGAGTKNYPALAGNQNLQAAVYPATFILNGAGAMPSFADQLTDEQVAAIINYLRHDLNKFEGDTAASEIAPLRKGARSTELGDDAG</sequence>
<dbReference type="HOGENOM" id="CLU_1159598_0_0_0"/>
<feature type="compositionally biased region" description="Polar residues" evidence="7">
    <location>
        <begin position="87"/>
        <end position="98"/>
    </location>
</feature>
<evidence type="ECO:0000313" key="9">
    <source>
        <dbReference type="EMBL" id="ADY27367.1"/>
    </source>
</evidence>
<dbReference type="AlphaFoldDB" id="F0RPR1"/>
<dbReference type="PANTHER" id="PTHR35008:SF4">
    <property type="entry name" value="BLL4482 PROTEIN"/>
    <property type="match status" value="1"/>
</dbReference>
<evidence type="ECO:0000256" key="6">
    <source>
        <dbReference type="PROSITE-ProRule" id="PRU00433"/>
    </source>
</evidence>
<dbReference type="PROSITE" id="PS51007">
    <property type="entry name" value="CYTC"/>
    <property type="match status" value="1"/>
</dbReference>
<evidence type="ECO:0000256" key="5">
    <source>
        <dbReference type="ARBA" id="ARBA00023004"/>
    </source>
</evidence>
<dbReference type="Gene3D" id="1.10.760.10">
    <property type="entry name" value="Cytochrome c-like domain"/>
    <property type="match status" value="1"/>
</dbReference>
<keyword evidence="1" id="KW-0813">Transport</keyword>
<protein>
    <submittedName>
        <fullName evidence="9">Cytochrome c class I</fullName>
    </submittedName>
</protein>
<dbReference type="RefSeq" id="WP_013623099.1">
    <property type="nucleotide sequence ID" value="NC_015169.1"/>
</dbReference>
<keyword evidence="10" id="KW-1185">Reference proteome</keyword>
<dbReference type="InterPro" id="IPR008168">
    <property type="entry name" value="Cyt_C_IC"/>
</dbReference>
<dbReference type="Pfam" id="PF13442">
    <property type="entry name" value="Cytochrome_CBB3"/>
    <property type="match status" value="1"/>
</dbReference>
<dbReference type="InterPro" id="IPR036909">
    <property type="entry name" value="Cyt_c-like_dom_sf"/>
</dbReference>
<feature type="region of interest" description="Disordered" evidence="7">
    <location>
        <begin position="40"/>
        <end position="121"/>
    </location>
</feature>
<dbReference type="PRINTS" id="PR00605">
    <property type="entry name" value="CYTCHROMECIC"/>
</dbReference>
<evidence type="ECO:0000256" key="3">
    <source>
        <dbReference type="ARBA" id="ARBA00022723"/>
    </source>
</evidence>
<evidence type="ECO:0000256" key="1">
    <source>
        <dbReference type="ARBA" id="ARBA00022448"/>
    </source>
</evidence>
<dbReference type="PANTHER" id="PTHR35008">
    <property type="entry name" value="BLL4482 PROTEIN-RELATED"/>
    <property type="match status" value="1"/>
</dbReference>
<geneLocation type="plasmid" evidence="9 10">
    <name>pDEIPR01</name>
</geneLocation>
<evidence type="ECO:0000259" key="8">
    <source>
        <dbReference type="PROSITE" id="PS51007"/>
    </source>
</evidence>